<evidence type="ECO:0000313" key="2">
    <source>
        <dbReference type="EMBL" id="KAJ6445289.1"/>
    </source>
</evidence>
<organism evidence="2 3">
    <name type="scientific">Purpureocillium lavendulum</name>
    <dbReference type="NCBI Taxonomy" id="1247861"/>
    <lineage>
        <taxon>Eukaryota</taxon>
        <taxon>Fungi</taxon>
        <taxon>Dikarya</taxon>
        <taxon>Ascomycota</taxon>
        <taxon>Pezizomycotina</taxon>
        <taxon>Sordariomycetes</taxon>
        <taxon>Hypocreomycetidae</taxon>
        <taxon>Hypocreales</taxon>
        <taxon>Ophiocordycipitaceae</taxon>
        <taxon>Purpureocillium</taxon>
    </lineage>
</organism>
<feature type="domain" description="Aminoglycoside phosphotransferase" evidence="1">
    <location>
        <begin position="54"/>
        <end position="239"/>
    </location>
</feature>
<accession>A0AB34G1K0</accession>
<sequence>MRNEHDQPPPQWPNPAINDALWARALTVAAVAVLTRLPRRLRKRHPHGVLFASRRFCIKVRPGGDLALAEAHAMRLVARHTSVPVPRVYCAFTHRSQGYIVMERVDGEMAWRAWMRRPAEARRRILEQLKGMVQQVRAIPPPTAWASPTPLKFHESLRNGIVTEGVRNVPDDLRELVEFHETPDPGPVVFTHGDLSSLNVLVRGDQVVAIIDWETAGWLPAYWEYACAWNVNPQNEFWRHEVDKFLDPMPYELGMEAIRRKYFGDF</sequence>
<dbReference type="PANTHER" id="PTHR21310">
    <property type="entry name" value="AMINOGLYCOSIDE PHOSPHOTRANSFERASE-RELATED-RELATED"/>
    <property type="match status" value="1"/>
</dbReference>
<gene>
    <name evidence="2" type="ORF">O9K51_00048</name>
</gene>
<evidence type="ECO:0000259" key="1">
    <source>
        <dbReference type="Pfam" id="PF01636"/>
    </source>
</evidence>
<keyword evidence="2" id="KW-0808">Transferase</keyword>
<dbReference type="Proteomes" id="UP001163105">
    <property type="component" value="Unassembled WGS sequence"/>
</dbReference>
<keyword evidence="2" id="KW-0418">Kinase</keyword>
<reference evidence="2" key="1">
    <citation type="submission" date="2023-01" db="EMBL/GenBank/DDBJ databases">
        <title>The growth and conidiation of Purpureocillium lavendulum are regulated by nitrogen source and histone H3K14 acetylation.</title>
        <authorList>
            <person name="Tang P."/>
            <person name="Han J."/>
            <person name="Zhang C."/>
            <person name="Tang P."/>
            <person name="Qi F."/>
            <person name="Zhang K."/>
            <person name="Liang L."/>
        </authorList>
    </citation>
    <scope>NUCLEOTIDE SEQUENCE</scope>
    <source>
        <strain evidence="2">YMF1.00683</strain>
    </source>
</reference>
<dbReference type="Gene3D" id="3.90.1200.10">
    <property type="match status" value="1"/>
</dbReference>
<keyword evidence="3" id="KW-1185">Reference proteome</keyword>
<dbReference type="AlphaFoldDB" id="A0AB34G1K0"/>
<proteinExistence type="predicted"/>
<dbReference type="Pfam" id="PF01636">
    <property type="entry name" value="APH"/>
    <property type="match status" value="1"/>
</dbReference>
<dbReference type="GO" id="GO:0016301">
    <property type="term" value="F:kinase activity"/>
    <property type="evidence" value="ECO:0007669"/>
    <property type="project" value="UniProtKB-KW"/>
</dbReference>
<dbReference type="CDD" id="cd05120">
    <property type="entry name" value="APH_ChoK_like"/>
    <property type="match status" value="1"/>
</dbReference>
<dbReference type="SUPFAM" id="SSF56112">
    <property type="entry name" value="Protein kinase-like (PK-like)"/>
    <property type="match status" value="1"/>
</dbReference>
<dbReference type="InterPro" id="IPR051678">
    <property type="entry name" value="AGP_Transferase"/>
</dbReference>
<name>A0AB34G1K0_9HYPO</name>
<dbReference type="InterPro" id="IPR011009">
    <property type="entry name" value="Kinase-like_dom_sf"/>
</dbReference>
<dbReference type="InterPro" id="IPR002575">
    <property type="entry name" value="Aminoglycoside_PTrfase"/>
</dbReference>
<evidence type="ECO:0000313" key="3">
    <source>
        <dbReference type="Proteomes" id="UP001163105"/>
    </source>
</evidence>
<comment type="caution">
    <text evidence="2">The sequence shown here is derived from an EMBL/GenBank/DDBJ whole genome shotgun (WGS) entry which is preliminary data.</text>
</comment>
<dbReference type="EMBL" id="JAQHRD010000001">
    <property type="protein sequence ID" value="KAJ6445289.1"/>
    <property type="molecule type" value="Genomic_DNA"/>
</dbReference>
<dbReference type="PANTHER" id="PTHR21310:SF55">
    <property type="entry name" value="AMINOGLYCOSIDE PHOSPHOTRANSFERASE DOMAIN-CONTAINING PROTEIN"/>
    <property type="match status" value="1"/>
</dbReference>
<protein>
    <submittedName>
        <fullName evidence="2">Kinase-like domain-containing protein</fullName>
    </submittedName>
</protein>